<dbReference type="RefSeq" id="WP_013574948.1">
    <property type="nucleotide sequence ID" value="NC_015061.1"/>
</dbReference>
<evidence type="ECO:0000259" key="9">
    <source>
        <dbReference type="PROSITE" id="PS50850"/>
    </source>
</evidence>
<comment type="similarity">
    <text evidence="2 8">Belongs to the major facilitator superfamily. Bcr/CmlA family.</text>
</comment>
<dbReference type="CDD" id="cd17320">
    <property type="entry name" value="MFS_MdfA_MDR_like"/>
    <property type="match status" value="1"/>
</dbReference>
<feature type="transmembrane region" description="Helical" evidence="8">
    <location>
        <begin position="34"/>
        <end position="55"/>
    </location>
</feature>
<dbReference type="InterPro" id="IPR004812">
    <property type="entry name" value="Efflux_drug-R_Bcr/CmlA"/>
</dbReference>
<feature type="transmembrane region" description="Helical" evidence="8">
    <location>
        <begin position="359"/>
        <end position="380"/>
    </location>
</feature>
<dbReference type="EMBL" id="CP002505">
    <property type="protein sequence ID" value="ADW73246.1"/>
    <property type="molecule type" value="Genomic_DNA"/>
</dbReference>
<evidence type="ECO:0000256" key="4">
    <source>
        <dbReference type="ARBA" id="ARBA00022475"/>
    </source>
</evidence>
<dbReference type="PANTHER" id="PTHR43124:SF3">
    <property type="entry name" value="CHLORAMPHENICOL EFFLUX PUMP RV0191"/>
    <property type="match status" value="1"/>
</dbReference>
<dbReference type="eggNOG" id="COG2814">
    <property type="taxonomic scope" value="Bacteria"/>
</dbReference>
<feature type="transmembrane region" description="Helical" evidence="8">
    <location>
        <begin position="125"/>
        <end position="146"/>
    </location>
</feature>
<keyword evidence="5 8" id="KW-0812">Transmembrane</keyword>
<keyword evidence="6 8" id="KW-1133">Transmembrane helix</keyword>
<dbReference type="PRINTS" id="PR01036">
    <property type="entry name" value="TCRTETB"/>
</dbReference>
<gene>
    <name evidence="10" type="ordered locus">Rahaq_1624</name>
</gene>
<evidence type="ECO:0000313" key="11">
    <source>
        <dbReference type="Proteomes" id="UP000007257"/>
    </source>
</evidence>
<reference evidence="11" key="1">
    <citation type="submission" date="2011-01" db="EMBL/GenBank/DDBJ databases">
        <title>Complete sequence of chromosome of Rahnella sp. Y9602.</title>
        <authorList>
            <consortium name="US DOE Joint Genome Institute"/>
            <person name="Lucas S."/>
            <person name="Copeland A."/>
            <person name="Lapidus A."/>
            <person name="Cheng J.-F."/>
            <person name="Goodwin L."/>
            <person name="Pitluck S."/>
            <person name="Lu M."/>
            <person name="Detter J.C."/>
            <person name="Han C."/>
            <person name="Tapia R."/>
            <person name="Land M."/>
            <person name="Hauser L."/>
            <person name="Kyrpides N."/>
            <person name="Ivanova N."/>
            <person name="Ovchinnikova G."/>
            <person name="Pagani I."/>
            <person name="Sobecky P.A."/>
            <person name="Martinez R.J."/>
            <person name="Woyke T."/>
        </authorList>
    </citation>
    <scope>NUCLEOTIDE SEQUENCE [LARGE SCALE GENOMIC DNA]</scope>
    <source>
        <strain evidence="11">Y9602</strain>
    </source>
</reference>
<dbReference type="NCBIfam" id="TIGR00710">
    <property type="entry name" value="efflux_Bcr_CflA"/>
    <property type="match status" value="1"/>
</dbReference>
<dbReference type="InterPro" id="IPR011701">
    <property type="entry name" value="MFS"/>
</dbReference>
<feature type="transmembrane region" description="Helical" evidence="8">
    <location>
        <begin position="158"/>
        <end position="184"/>
    </location>
</feature>
<evidence type="ECO:0000313" key="10">
    <source>
        <dbReference type="EMBL" id="ADW73246.1"/>
    </source>
</evidence>
<evidence type="ECO:0000256" key="2">
    <source>
        <dbReference type="ARBA" id="ARBA00006236"/>
    </source>
</evidence>
<dbReference type="AlphaFoldDB" id="A0A0H3F7S7"/>
<accession>A0A0H3F7S7</accession>
<feature type="transmembrane region" description="Helical" evidence="8">
    <location>
        <begin position="234"/>
        <end position="251"/>
    </location>
</feature>
<feature type="transmembrane region" description="Helical" evidence="8">
    <location>
        <begin position="190"/>
        <end position="207"/>
    </location>
</feature>
<proteinExistence type="inferred from homology"/>
<evidence type="ECO:0000256" key="5">
    <source>
        <dbReference type="ARBA" id="ARBA00022692"/>
    </source>
</evidence>
<dbReference type="Proteomes" id="UP000007257">
    <property type="component" value="Chromosome"/>
</dbReference>
<name>A0A0H3F7S7_RAHSY</name>
<dbReference type="HOGENOM" id="CLU_001265_47_1_6"/>
<keyword evidence="8" id="KW-0997">Cell inner membrane</keyword>
<dbReference type="GO" id="GO:0005886">
    <property type="term" value="C:plasma membrane"/>
    <property type="evidence" value="ECO:0007669"/>
    <property type="project" value="UniProtKB-SubCell"/>
</dbReference>
<keyword evidence="7 8" id="KW-0472">Membrane</keyword>
<keyword evidence="3 8" id="KW-0813">Transport</keyword>
<dbReference type="InterPro" id="IPR036259">
    <property type="entry name" value="MFS_trans_sf"/>
</dbReference>
<dbReference type="KEGG" id="rah:Rahaq_1624"/>
<evidence type="ECO:0000256" key="1">
    <source>
        <dbReference type="ARBA" id="ARBA00004651"/>
    </source>
</evidence>
<dbReference type="InterPro" id="IPR050189">
    <property type="entry name" value="MFS_Efflux_Transporters"/>
</dbReference>
<evidence type="ECO:0000256" key="8">
    <source>
        <dbReference type="RuleBase" id="RU365088"/>
    </source>
</evidence>
<dbReference type="PROSITE" id="PS50850">
    <property type="entry name" value="MFS"/>
    <property type="match status" value="1"/>
</dbReference>
<dbReference type="GO" id="GO:1990961">
    <property type="term" value="P:xenobiotic detoxification by transmembrane export across the plasma membrane"/>
    <property type="evidence" value="ECO:0007669"/>
    <property type="project" value="InterPro"/>
</dbReference>
<feature type="transmembrane region" description="Helical" evidence="8">
    <location>
        <begin position="386"/>
        <end position="406"/>
    </location>
</feature>
<keyword evidence="4" id="KW-1003">Cell membrane</keyword>
<reference evidence="10 11" key="2">
    <citation type="journal article" date="2012" name="J. Bacteriol.">
        <title>Complete Genome Sequence of Rahnella sp. Strain Y9602, a Gammaproteobacterium Isolate from Metal- and Radionuclide-Contaminated Soil.</title>
        <authorList>
            <person name="Martinez R.J."/>
            <person name="Bruce D."/>
            <person name="Detter C."/>
            <person name="Goodwin L.A."/>
            <person name="Han J."/>
            <person name="Han C.S."/>
            <person name="Held B."/>
            <person name="Land M.L."/>
            <person name="Mikhailova N."/>
            <person name="Nolan M."/>
            <person name="Pennacchio L."/>
            <person name="Pitluck S."/>
            <person name="Tapia R."/>
            <person name="Woyke T."/>
            <person name="Sobecky P.A."/>
        </authorList>
    </citation>
    <scope>NUCLEOTIDE SEQUENCE [LARGE SCALE GENOMIC DNA]</scope>
    <source>
        <strain evidence="10 11">Y9602</strain>
    </source>
</reference>
<feature type="transmembrane region" description="Helical" evidence="8">
    <location>
        <begin position="299"/>
        <end position="319"/>
    </location>
</feature>
<dbReference type="PANTHER" id="PTHR43124">
    <property type="entry name" value="PURINE EFFLUX PUMP PBUE"/>
    <property type="match status" value="1"/>
</dbReference>
<dbReference type="Gene3D" id="1.20.1720.10">
    <property type="entry name" value="Multidrug resistance protein D"/>
    <property type="match status" value="1"/>
</dbReference>
<feature type="transmembrane region" description="Helical" evidence="8">
    <location>
        <begin position="325"/>
        <end position="347"/>
    </location>
</feature>
<dbReference type="Pfam" id="PF07690">
    <property type="entry name" value="MFS_1"/>
    <property type="match status" value="1"/>
</dbReference>
<feature type="transmembrane region" description="Helical" evidence="8">
    <location>
        <begin position="271"/>
        <end position="287"/>
    </location>
</feature>
<dbReference type="OrthoDB" id="9814303at2"/>
<dbReference type="GO" id="GO:0042910">
    <property type="term" value="F:xenobiotic transmembrane transporter activity"/>
    <property type="evidence" value="ECO:0007669"/>
    <property type="project" value="InterPro"/>
</dbReference>
<feature type="transmembrane region" description="Helical" evidence="8">
    <location>
        <begin position="70"/>
        <end position="88"/>
    </location>
</feature>
<comment type="subcellular location">
    <subcellularLocation>
        <location evidence="8">Cell inner membrane</location>
        <topology evidence="8">Multi-pass membrane protein</topology>
    </subcellularLocation>
    <subcellularLocation>
        <location evidence="1">Cell membrane</location>
        <topology evidence="1">Multi-pass membrane protein</topology>
    </subcellularLocation>
</comment>
<feature type="transmembrane region" description="Helical" evidence="8">
    <location>
        <begin position="100"/>
        <end position="119"/>
    </location>
</feature>
<protein>
    <recommendedName>
        <fullName evidence="8">Bcr/CflA family efflux transporter</fullName>
    </recommendedName>
</protein>
<dbReference type="SUPFAM" id="SSF103473">
    <property type="entry name" value="MFS general substrate transporter"/>
    <property type="match status" value="1"/>
</dbReference>
<organism evidence="10 11">
    <name type="scientific">Rahnella sp. (strain Y9602)</name>
    <dbReference type="NCBI Taxonomy" id="2703885"/>
    <lineage>
        <taxon>Bacteria</taxon>
        <taxon>Pseudomonadati</taxon>
        <taxon>Pseudomonadota</taxon>
        <taxon>Gammaproteobacteria</taxon>
        <taxon>Enterobacterales</taxon>
        <taxon>Yersiniaceae</taxon>
        <taxon>Rahnella</taxon>
    </lineage>
</organism>
<evidence type="ECO:0000256" key="6">
    <source>
        <dbReference type="ARBA" id="ARBA00022989"/>
    </source>
</evidence>
<evidence type="ECO:0000256" key="7">
    <source>
        <dbReference type="ARBA" id="ARBA00023136"/>
    </source>
</evidence>
<evidence type="ECO:0000256" key="3">
    <source>
        <dbReference type="ARBA" id="ARBA00022448"/>
    </source>
</evidence>
<sequence length="420" mass="45377">MIMHLSRMKQTLSYALLLLITLFNTGNFMPRLSFIITVAMLSAFGLIASDIYLPAMPDMAREFAVDPSRISQTISAYLLALAICQLFYGPLADRFGRKPVLLAGIAIYIGGSLGCAIAESYSSFLLFRLLQGAGAAAGLVIGRTLIADTCNKAISARVYSVIYPLVSLSPAIAPMIGGHLAATFGWHTDFIFVAIFGMATMLMIIFMRETRPENISATASPFSGFRVIFSDTGFWRYTLIVCCIYSAWFIYLTQSPFLFAQLGMSEEARGWLYIPLTAGIIGANVLTKRLLNFWQYDRIVTAGIMCFVLGGLAYATVMFTAEKGILSILLPMCLVSLANGSSLSLAISGAISSGHGHAATASGMIGFMQIGSAAVFANFISAEFGFSQPVLGSSVLLLALTALVACRKQRIRRHHIQSSR</sequence>
<dbReference type="InterPro" id="IPR020846">
    <property type="entry name" value="MFS_dom"/>
</dbReference>
<feature type="domain" description="Major facilitator superfamily (MFS) profile" evidence="9">
    <location>
        <begin position="19"/>
        <end position="410"/>
    </location>
</feature>